<evidence type="ECO:0000313" key="2">
    <source>
        <dbReference type="WBParaSite" id="MBELARI_LOCUS815.2"/>
    </source>
</evidence>
<protein>
    <submittedName>
        <fullName evidence="2">UPAR/Ly6 domain-containing protein</fullName>
    </submittedName>
</protein>
<name>A0AAF3FLZ6_9BILA</name>
<sequence length="92" mass="10036">MLIISIIITIITTKRIPDMKESTIVPIAISARKLRQSLMMYGARHGVVDVGRGIRFTIAGEDIWCCSGDLCNSSSTTALLLSSILTLVVAWQ</sequence>
<organism evidence="1 2">
    <name type="scientific">Mesorhabditis belari</name>
    <dbReference type="NCBI Taxonomy" id="2138241"/>
    <lineage>
        <taxon>Eukaryota</taxon>
        <taxon>Metazoa</taxon>
        <taxon>Ecdysozoa</taxon>
        <taxon>Nematoda</taxon>
        <taxon>Chromadorea</taxon>
        <taxon>Rhabditida</taxon>
        <taxon>Rhabditina</taxon>
        <taxon>Rhabditomorpha</taxon>
        <taxon>Rhabditoidea</taxon>
        <taxon>Rhabditidae</taxon>
        <taxon>Mesorhabditinae</taxon>
        <taxon>Mesorhabditis</taxon>
    </lineage>
</organism>
<dbReference type="Proteomes" id="UP000887575">
    <property type="component" value="Unassembled WGS sequence"/>
</dbReference>
<keyword evidence="1" id="KW-1185">Reference proteome</keyword>
<dbReference type="WBParaSite" id="MBELARI_LOCUS815.2">
    <property type="protein sequence ID" value="MBELARI_LOCUS815.2"/>
    <property type="gene ID" value="MBELARI_LOCUS815"/>
</dbReference>
<accession>A0AAF3FLZ6</accession>
<proteinExistence type="predicted"/>
<evidence type="ECO:0000313" key="1">
    <source>
        <dbReference type="Proteomes" id="UP000887575"/>
    </source>
</evidence>
<dbReference type="AlphaFoldDB" id="A0AAF3FLZ6"/>
<reference evidence="2" key="1">
    <citation type="submission" date="2024-02" db="UniProtKB">
        <authorList>
            <consortium name="WormBaseParasite"/>
        </authorList>
    </citation>
    <scope>IDENTIFICATION</scope>
</reference>